<dbReference type="GO" id="GO:0046475">
    <property type="term" value="P:glycerophospholipid catabolic process"/>
    <property type="evidence" value="ECO:0000318"/>
    <property type="project" value="GO_Central"/>
</dbReference>
<evidence type="ECO:0000256" key="1">
    <source>
        <dbReference type="ARBA" id="ARBA00022801"/>
    </source>
</evidence>
<dbReference type="Gene3D" id="3.20.20.190">
    <property type="entry name" value="Phosphatidylinositol (PI) phosphodiesterase"/>
    <property type="match status" value="1"/>
</dbReference>
<dbReference type="GeneID" id="5702140"/>
<reference evidence="2 3" key="1">
    <citation type="journal article" date="2007" name="Science">
        <title>Genomic minimalism in the early diverging intestinal parasite Giardia lamblia.</title>
        <authorList>
            <person name="Morrison H.G."/>
            <person name="McArthur A.G."/>
            <person name="Gillin F.D."/>
            <person name="Aley S.B."/>
            <person name="Adam R.D."/>
            <person name="Olsen G.J."/>
            <person name="Best A.A."/>
            <person name="Cande W.Z."/>
            <person name="Chen F."/>
            <person name="Cipriano M.J."/>
            <person name="Davids B.J."/>
            <person name="Dawson S.C."/>
            <person name="Elmendorf H.G."/>
            <person name="Hehl A.B."/>
            <person name="Holder M.E."/>
            <person name="Huse S.M."/>
            <person name="Kim U.U."/>
            <person name="Lasek-Nesselquist E."/>
            <person name="Manning G."/>
            <person name="Nigam A."/>
            <person name="Nixon J.E."/>
            <person name="Palm D."/>
            <person name="Passamaneck N.E."/>
            <person name="Prabhu A."/>
            <person name="Reich C.I."/>
            <person name="Reiner D.S."/>
            <person name="Samuelson J."/>
            <person name="Svard S.G."/>
            <person name="Sogin M.L."/>
        </authorList>
    </citation>
    <scope>NUCLEOTIDE SEQUENCE [LARGE SCALE GENOMIC DNA]</scope>
    <source>
        <strain evidence="2 3">WB C6</strain>
    </source>
</reference>
<dbReference type="HOGENOM" id="CLU_441759_0_0_1"/>
<dbReference type="KEGG" id="gla:GL50803_006492"/>
<keyword evidence="1" id="KW-0378">Hydrolase</keyword>
<dbReference type="PANTHER" id="PTHR22958:SF1">
    <property type="entry name" value="GLYCEROPHOSPHOCHOLINE PHOSPHODIESTERASE GPCPD1"/>
    <property type="match status" value="1"/>
</dbReference>
<accession>A8B5H9</accession>
<dbReference type="PROSITE" id="PS51704">
    <property type="entry name" value="GP_PDE"/>
    <property type="match status" value="1"/>
</dbReference>
<dbReference type="InterPro" id="IPR017946">
    <property type="entry name" value="PLC-like_Pdiesterase_TIM-brl"/>
</dbReference>
<gene>
    <name evidence="2" type="ORF">GL50803_006492</name>
</gene>
<dbReference type="GO" id="GO:0008081">
    <property type="term" value="F:phosphoric diester hydrolase activity"/>
    <property type="evidence" value="ECO:0007669"/>
    <property type="project" value="InterPro"/>
</dbReference>
<protein>
    <submittedName>
        <fullName evidence="2">Glycerophosphocholine phosphodiesterase</fullName>
    </submittedName>
</protein>
<dbReference type="AlphaFoldDB" id="A8B5H9"/>
<evidence type="ECO:0000313" key="3">
    <source>
        <dbReference type="Proteomes" id="UP000001548"/>
    </source>
</evidence>
<dbReference type="InterPro" id="IPR051578">
    <property type="entry name" value="GDPD"/>
</dbReference>
<dbReference type="Pfam" id="PF03009">
    <property type="entry name" value="GDPD"/>
    <property type="match status" value="1"/>
</dbReference>
<name>A8B5H9_GIAIC</name>
<proteinExistence type="predicted"/>
<organism evidence="2 3">
    <name type="scientific">Giardia intestinalis (strain ATCC 50803 / WB clone C6)</name>
    <name type="common">Giardia lamblia</name>
    <dbReference type="NCBI Taxonomy" id="184922"/>
    <lineage>
        <taxon>Eukaryota</taxon>
        <taxon>Metamonada</taxon>
        <taxon>Diplomonadida</taxon>
        <taxon>Hexamitidae</taxon>
        <taxon>Giardiinae</taxon>
        <taxon>Giardia</taxon>
    </lineage>
</organism>
<evidence type="ECO:0000313" key="2">
    <source>
        <dbReference type="EMBL" id="KAE8305173.1"/>
    </source>
</evidence>
<dbReference type="VEuPathDB" id="GiardiaDB:GL50803_6492"/>
<dbReference type="SUPFAM" id="SSF51695">
    <property type="entry name" value="PLC-like phosphodiesterases"/>
    <property type="match status" value="1"/>
</dbReference>
<sequence>MLQVISRTALSDASPEGKVLSTTPIGNCTVSQLALNAESLSSLKYLLLSLVQGSSPDKIKHFEEQLQAMMEDVHLVPYISMFISDGALPVFRKAFNFTLYPMFHIELCHKTLENAWTGIENEYSLRLGPLEPLLSFRTRSTYLSSGVSSTLGKIHLAGYIFLSKHALLAPLYFASTVSLELFANKPGTNVTRPIIAYRIPVSDFIAQTERTHTIPVDSTVEVRITYCGQHAPGHLCNLSRSSLTLPTSPVANALPILGHRGCGSNKIHFGQKAPILENTPLSILTARQMGCVGSELDIILTKDMVPVINHDFELNVIADTILQSKISLPIPCMLYHEIANLENPRGIKAVGHERNLFSSKHLSGRSTSAPLMRYHTKCTEILIDHEPKEAFHNALTEEVLKQNPDCGEEHRVSYPVITEQKRLYTLAEILEQCTDMILNIELKYPSRFSPYSTLYPSRLALVKVVLDTLNNKAQMNSSKAPRVFISSFDSIICILVKLLAPSIPVFLLFLGDNETVAPYMDVDLTVPSQLFSEDAISVVSSINLTGVVLWKDILSVQTGPMCLYEYAHHHGLTILTYGTAVGEAIQDQQDKGVSALICDLCHYQGLTVSESLNVERRTY</sequence>
<dbReference type="OMA" id="FHIELCH"/>
<comment type="caution">
    <text evidence="2">The sequence shown here is derived from an EMBL/GenBank/DDBJ whole genome shotgun (WGS) entry which is preliminary data.</text>
</comment>
<dbReference type="STRING" id="184922.A8B5H9"/>
<dbReference type="RefSeq" id="XP_001709226.1">
    <property type="nucleotide sequence ID" value="XM_001709174.1"/>
</dbReference>
<dbReference type="PANTHER" id="PTHR22958">
    <property type="entry name" value="GLYCEROPHOSPHORYL DIESTER PHOSPHODIESTERASE"/>
    <property type="match status" value="1"/>
</dbReference>
<dbReference type="Proteomes" id="UP000001548">
    <property type="component" value="Unassembled WGS sequence"/>
</dbReference>
<dbReference type="InterPro" id="IPR030395">
    <property type="entry name" value="GP_PDE_dom"/>
</dbReference>
<dbReference type="EMBL" id="AACB03000001">
    <property type="protein sequence ID" value="KAE8305173.1"/>
    <property type="molecule type" value="Genomic_DNA"/>
</dbReference>
<keyword evidence="3" id="KW-1185">Reference proteome</keyword>